<keyword evidence="2" id="KW-1185">Reference proteome</keyword>
<name>A0A7Z0B9T1_9BURK</name>
<accession>A0A7Z0B9T1</accession>
<organism evidence="1 2">
    <name type="scientific">Paraburkholderia bryophila</name>
    <dbReference type="NCBI Taxonomy" id="420952"/>
    <lineage>
        <taxon>Bacteria</taxon>
        <taxon>Pseudomonadati</taxon>
        <taxon>Pseudomonadota</taxon>
        <taxon>Betaproteobacteria</taxon>
        <taxon>Burkholderiales</taxon>
        <taxon>Burkholderiaceae</taxon>
        <taxon>Paraburkholderia</taxon>
    </lineage>
</organism>
<evidence type="ECO:0000313" key="2">
    <source>
        <dbReference type="Proteomes" id="UP000540929"/>
    </source>
</evidence>
<dbReference type="AlphaFoldDB" id="A0A7Z0B9T1"/>
<sequence length="205" mass="23229">MKTTKTIVRRLFDARRAIMAALAVIEQCSRDEHKIRVKERHFQKVEEQGFPVNKSFLVETYHGIVARRFRARESIISAAEVFFDTCDEIDATMSAPQKWDLLGCGHRADPSRNEPFAKMVGLGYEHPIGGECSFGPLKFAGVLNTTPLFRSQHEADREVALAYEERQRHAAHVRSFGIQAIEATRLAARLAENKGFVHRAPETVH</sequence>
<proteinExistence type="predicted"/>
<reference evidence="1 2" key="1">
    <citation type="submission" date="2020-07" db="EMBL/GenBank/DDBJ databases">
        <title>Exploring microbial biodiversity for novel pathways involved in the catabolism of aromatic compounds derived from lignin.</title>
        <authorList>
            <person name="Elkins J."/>
        </authorList>
    </citation>
    <scope>NUCLEOTIDE SEQUENCE [LARGE SCALE GENOMIC DNA]</scope>
    <source>
        <strain evidence="1 2">H2C3C</strain>
    </source>
</reference>
<dbReference type="RefSeq" id="WP_179744736.1">
    <property type="nucleotide sequence ID" value="NZ_JACCAS010000001.1"/>
</dbReference>
<evidence type="ECO:0000313" key="1">
    <source>
        <dbReference type="EMBL" id="NYH24667.1"/>
    </source>
</evidence>
<gene>
    <name evidence="1" type="ORF">GGD40_004146</name>
</gene>
<protein>
    <submittedName>
        <fullName evidence="1">Uncharacterized protein</fullName>
    </submittedName>
</protein>
<dbReference type="Proteomes" id="UP000540929">
    <property type="component" value="Unassembled WGS sequence"/>
</dbReference>
<dbReference type="EMBL" id="JACCAS010000001">
    <property type="protein sequence ID" value="NYH24667.1"/>
    <property type="molecule type" value="Genomic_DNA"/>
</dbReference>
<comment type="caution">
    <text evidence="1">The sequence shown here is derived from an EMBL/GenBank/DDBJ whole genome shotgun (WGS) entry which is preliminary data.</text>
</comment>